<reference evidence="1" key="1">
    <citation type="journal article" date="2020" name="Nature">
        <title>Giant virus diversity and host interactions through global metagenomics.</title>
        <authorList>
            <person name="Schulz F."/>
            <person name="Roux S."/>
            <person name="Paez-Espino D."/>
            <person name="Jungbluth S."/>
            <person name="Walsh D.A."/>
            <person name="Denef V.J."/>
            <person name="McMahon K.D."/>
            <person name="Konstantinidis K.T."/>
            <person name="Eloe-Fadrosh E.A."/>
            <person name="Kyrpides N.C."/>
            <person name="Woyke T."/>
        </authorList>
    </citation>
    <scope>NUCLEOTIDE SEQUENCE</scope>
    <source>
        <strain evidence="1">GVMAG-S-ERX556049-19</strain>
    </source>
</reference>
<proteinExistence type="predicted"/>
<name>A0A6C0FBN3_9ZZZZ</name>
<sequence>MKLDCVLTAVNENKMYLDLLPFFIKFWNKLYPEVDVKIILIANSIPEEYLSYKDNIILFEPIETISTAFTSQFIRLLYPSLLDYKNGLLITDIDDWPMNRHFFTKNIEEFSDDKWINMRNWTGGNQISMCWQVTTPKIWKEVFQVHSLEDIKEILLNVSNKVSYVDGPGKRGWYTDQIYLHEKVMNWDKKTKNYVFLHDSNTKFCRLNRDHFRINNPVTCNKITNGVFSDYHCLRPNSKHFETNNKIFDLL</sequence>
<evidence type="ECO:0000313" key="1">
    <source>
        <dbReference type="EMBL" id="QHT37959.1"/>
    </source>
</evidence>
<protein>
    <recommendedName>
        <fullName evidence="2">Glycosyltransferase</fullName>
    </recommendedName>
</protein>
<dbReference type="AlphaFoldDB" id="A0A6C0FBN3"/>
<dbReference type="EMBL" id="MN738822">
    <property type="protein sequence ID" value="QHT37959.1"/>
    <property type="molecule type" value="Genomic_DNA"/>
</dbReference>
<organism evidence="1">
    <name type="scientific">viral metagenome</name>
    <dbReference type="NCBI Taxonomy" id="1070528"/>
    <lineage>
        <taxon>unclassified sequences</taxon>
        <taxon>metagenomes</taxon>
        <taxon>organismal metagenomes</taxon>
    </lineage>
</organism>
<accession>A0A6C0FBN3</accession>
<evidence type="ECO:0008006" key="2">
    <source>
        <dbReference type="Google" id="ProtNLM"/>
    </source>
</evidence>